<dbReference type="EMBL" id="SNRY01000068">
    <property type="protein sequence ID" value="KAA6348420.1"/>
    <property type="molecule type" value="Genomic_DNA"/>
</dbReference>
<dbReference type="AlphaFoldDB" id="A0A5J4ST33"/>
<protein>
    <submittedName>
        <fullName evidence="1">Uncharacterized protein</fullName>
    </submittedName>
</protein>
<accession>A0A5J4ST33</accession>
<proteinExistence type="predicted"/>
<organism evidence="1">
    <name type="scientific">termite gut metagenome</name>
    <dbReference type="NCBI Taxonomy" id="433724"/>
    <lineage>
        <taxon>unclassified sequences</taxon>
        <taxon>metagenomes</taxon>
        <taxon>organismal metagenomes</taxon>
    </lineage>
</organism>
<reference evidence="1" key="1">
    <citation type="submission" date="2019-03" db="EMBL/GenBank/DDBJ databases">
        <title>Single cell metagenomics reveals metabolic interactions within the superorganism composed of flagellate Streblomastix strix and complex community of Bacteroidetes bacteria on its surface.</title>
        <authorList>
            <person name="Treitli S.C."/>
            <person name="Kolisko M."/>
            <person name="Husnik F."/>
            <person name="Keeling P."/>
            <person name="Hampl V."/>
        </authorList>
    </citation>
    <scope>NUCLEOTIDE SEQUENCE</scope>
    <source>
        <strain evidence="1">STM</strain>
    </source>
</reference>
<sequence length="82" mass="9574">MLNISLNAVTKRNIELSTGIPYEEIESLDAEGIEKRIEENKRKPIIRSYGKIDRRLPVRGMVYLSLKRYIKISDVNKRLSKI</sequence>
<name>A0A5J4ST33_9ZZZZ</name>
<evidence type="ECO:0000313" key="1">
    <source>
        <dbReference type="EMBL" id="KAA6348420.1"/>
    </source>
</evidence>
<comment type="caution">
    <text evidence="1">The sequence shown here is derived from an EMBL/GenBank/DDBJ whole genome shotgun (WGS) entry which is preliminary data.</text>
</comment>
<gene>
    <name evidence="1" type="ORF">EZS27_004112</name>
</gene>